<evidence type="ECO:0000256" key="1">
    <source>
        <dbReference type="ARBA" id="ARBA00023054"/>
    </source>
</evidence>
<dbReference type="InterPro" id="IPR025252">
    <property type="entry name" value="DUF4200"/>
</dbReference>
<name>A0AAX4PFR4_9CHLO</name>
<feature type="coiled-coil region" evidence="2">
    <location>
        <begin position="186"/>
        <end position="237"/>
    </location>
</feature>
<dbReference type="InterPro" id="IPR051147">
    <property type="entry name" value="CFAP_domain-containing"/>
</dbReference>
<dbReference type="EMBL" id="CP151509">
    <property type="protein sequence ID" value="WZN64475.1"/>
    <property type="molecule type" value="Genomic_DNA"/>
</dbReference>
<dbReference type="Pfam" id="PF13863">
    <property type="entry name" value="DUF4200"/>
    <property type="match status" value="1"/>
</dbReference>
<reference evidence="4 5" key="1">
    <citation type="submission" date="2024-03" db="EMBL/GenBank/DDBJ databases">
        <title>Complete genome sequence of the green alga Chloropicon roscoffensis RCC1871.</title>
        <authorList>
            <person name="Lemieux C."/>
            <person name="Pombert J.-F."/>
            <person name="Otis C."/>
            <person name="Turmel M."/>
        </authorList>
    </citation>
    <scope>NUCLEOTIDE SEQUENCE [LARGE SCALE GENOMIC DNA]</scope>
    <source>
        <strain evidence="4 5">RCC1871</strain>
    </source>
</reference>
<keyword evidence="5" id="KW-1185">Reference proteome</keyword>
<keyword evidence="1 2" id="KW-0175">Coiled coil</keyword>
<sequence length="312" mass="36885">MPQAQAFLTQLGNDTYETANEAPHAYDMTDSQSTLLLQKQKKMQDVQSELLRKKREFEQRMRKCNEKEKELAEKQQKIRESVVHFEKFVKENDVKRARAMKKERDEINACKQKEQEIITLRQELQHQSEKKEQITHTLNKLLVYDAYLEKLIEYSEDFHEVNDILRRHATLQASNSDLGASVEEGLKAAEERRTELNDYMKDAEKKMLLITSKIAQYQQLSDQLRLENEKLEQAQLYKEGQVMEKKREQGEAKMAIHNIFSRCVSIGMSKPKENEMKKVLEFIQQRMIDLGDICRMKDHPEVREYTKSHKMG</sequence>
<keyword evidence="4" id="KW-0282">Flagellum</keyword>
<evidence type="ECO:0000313" key="4">
    <source>
        <dbReference type="EMBL" id="WZN64475.1"/>
    </source>
</evidence>
<dbReference type="PANTHER" id="PTHR21683">
    <property type="entry name" value="COILED-COIL DOMAIN-CONTAINING PROTEIN 42 LIKE-2-LIKE-RELATED"/>
    <property type="match status" value="1"/>
</dbReference>
<organism evidence="4 5">
    <name type="scientific">Chloropicon roscoffensis</name>
    <dbReference type="NCBI Taxonomy" id="1461544"/>
    <lineage>
        <taxon>Eukaryota</taxon>
        <taxon>Viridiplantae</taxon>
        <taxon>Chlorophyta</taxon>
        <taxon>Chloropicophyceae</taxon>
        <taxon>Chloropicales</taxon>
        <taxon>Chloropicaceae</taxon>
        <taxon>Chloropicon</taxon>
    </lineage>
</organism>
<keyword evidence="4" id="KW-0969">Cilium</keyword>
<evidence type="ECO:0000259" key="3">
    <source>
        <dbReference type="Pfam" id="PF13863"/>
    </source>
</evidence>
<accession>A0AAX4PFR4</accession>
<feature type="domain" description="DUF4200" evidence="3">
    <location>
        <begin position="36"/>
        <end position="153"/>
    </location>
</feature>
<gene>
    <name evidence="4" type="ORF">HKI87_09g60310</name>
</gene>
<dbReference type="Proteomes" id="UP001472866">
    <property type="component" value="Chromosome 09"/>
</dbReference>
<evidence type="ECO:0000256" key="2">
    <source>
        <dbReference type="SAM" id="Coils"/>
    </source>
</evidence>
<dbReference type="GO" id="GO:0005856">
    <property type="term" value="C:cytoskeleton"/>
    <property type="evidence" value="ECO:0007669"/>
    <property type="project" value="UniProtKB-ARBA"/>
</dbReference>
<dbReference type="PANTHER" id="PTHR21683:SF2">
    <property type="entry name" value="COILED-COIL DOMAIN-CONTAINING PROTEIN 42 LIKE-2-LIKE"/>
    <property type="match status" value="1"/>
</dbReference>
<keyword evidence="4" id="KW-0966">Cell projection</keyword>
<evidence type="ECO:0000313" key="5">
    <source>
        <dbReference type="Proteomes" id="UP001472866"/>
    </source>
</evidence>
<dbReference type="AlphaFoldDB" id="A0AAX4PFR4"/>
<feature type="coiled-coil region" evidence="2">
    <location>
        <begin position="36"/>
        <end position="77"/>
    </location>
</feature>
<protein>
    <submittedName>
        <fullName evidence="4">Cilia- and flagella-associated protein 73</fullName>
    </submittedName>
</protein>
<proteinExistence type="predicted"/>